<proteinExistence type="predicted"/>
<evidence type="ECO:0000313" key="3">
    <source>
        <dbReference type="Proteomes" id="UP000231371"/>
    </source>
</evidence>
<keyword evidence="1" id="KW-0472">Membrane</keyword>
<gene>
    <name evidence="2" type="ORF">COV89_00875</name>
</gene>
<dbReference type="EMBL" id="PCVI01000015">
    <property type="protein sequence ID" value="PIQ70365.1"/>
    <property type="molecule type" value="Genomic_DNA"/>
</dbReference>
<comment type="caution">
    <text evidence="2">The sequence shown here is derived from an EMBL/GenBank/DDBJ whole genome shotgun (WGS) entry which is preliminary data.</text>
</comment>
<keyword evidence="1" id="KW-0812">Transmembrane</keyword>
<name>A0A2H0KGJ9_9BACT</name>
<evidence type="ECO:0000313" key="2">
    <source>
        <dbReference type="EMBL" id="PIQ70365.1"/>
    </source>
</evidence>
<dbReference type="AlphaFoldDB" id="A0A2H0KGJ9"/>
<sequence>MRLSSLYRLNQEDLFFINETRSYYPSQLIGRIFENKVTKTVYNFEKYLFNRLNLNLLWLMVLIFILKRIFSFWQKRQN</sequence>
<dbReference type="Proteomes" id="UP000231371">
    <property type="component" value="Unassembled WGS sequence"/>
</dbReference>
<accession>A0A2H0KGJ9</accession>
<organism evidence="2 3">
    <name type="scientific">Candidatus Shapirobacteria bacterium CG11_big_fil_rev_8_21_14_0_20_40_12</name>
    <dbReference type="NCBI Taxonomy" id="1974889"/>
    <lineage>
        <taxon>Bacteria</taxon>
        <taxon>Candidatus Shapironibacteriota</taxon>
    </lineage>
</organism>
<feature type="transmembrane region" description="Helical" evidence="1">
    <location>
        <begin position="52"/>
        <end position="70"/>
    </location>
</feature>
<protein>
    <submittedName>
        <fullName evidence="2">Uncharacterized protein</fullName>
    </submittedName>
</protein>
<keyword evidence="1" id="KW-1133">Transmembrane helix</keyword>
<evidence type="ECO:0000256" key="1">
    <source>
        <dbReference type="SAM" id="Phobius"/>
    </source>
</evidence>
<reference evidence="2 3" key="1">
    <citation type="submission" date="2017-09" db="EMBL/GenBank/DDBJ databases">
        <title>Depth-based differentiation of microbial function through sediment-hosted aquifers and enrichment of novel symbionts in the deep terrestrial subsurface.</title>
        <authorList>
            <person name="Probst A.J."/>
            <person name="Ladd B."/>
            <person name="Jarett J.K."/>
            <person name="Geller-Mcgrath D.E."/>
            <person name="Sieber C.M."/>
            <person name="Emerson J.B."/>
            <person name="Anantharaman K."/>
            <person name="Thomas B.C."/>
            <person name="Malmstrom R."/>
            <person name="Stieglmeier M."/>
            <person name="Klingl A."/>
            <person name="Woyke T."/>
            <person name="Ryan C.M."/>
            <person name="Banfield J.F."/>
        </authorList>
    </citation>
    <scope>NUCLEOTIDE SEQUENCE [LARGE SCALE GENOMIC DNA]</scope>
    <source>
        <strain evidence="2">CG11_big_fil_rev_8_21_14_0_20_40_12</strain>
    </source>
</reference>